<dbReference type="GO" id="GO:0042407">
    <property type="term" value="P:cristae formation"/>
    <property type="evidence" value="ECO:0007669"/>
    <property type="project" value="TreeGrafter"/>
</dbReference>
<dbReference type="AlphaFoldDB" id="A0A183CIP5"/>
<reference evidence="9" key="1">
    <citation type="submission" date="2014-05" db="EMBL/GenBank/DDBJ databases">
        <title>The genome and life-stage specific transcriptomes of Globodera pallida elucidate key aspects of plant parasitism by a cyst nematode.</title>
        <authorList>
            <person name="Cotton J.A."/>
            <person name="Lilley C.J."/>
            <person name="Jones L.M."/>
            <person name="Kikuchi T."/>
            <person name="Reid A.J."/>
            <person name="Thorpe P."/>
            <person name="Tsai I.J."/>
            <person name="Beasley H."/>
            <person name="Blok V."/>
            <person name="Cock P.J.A."/>
            <person name="Van den Akker S.E."/>
            <person name="Holroyd N."/>
            <person name="Hunt M."/>
            <person name="Mantelin S."/>
            <person name="Naghra H."/>
            <person name="Pain A."/>
            <person name="Palomares-Rius J.E."/>
            <person name="Zarowiecki M."/>
            <person name="Berriman M."/>
            <person name="Jones J.T."/>
            <person name="Urwin P.E."/>
        </authorList>
    </citation>
    <scope>NUCLEOTIDE SEQUENCE [LARGE SCALE GENOMIC DNA]</scope>
    <source>
        <strain evidence="9">Lindley</strain>
    </source>
</reference>
<evidence type="ECO:0000256" key="8">
    <source>
        <dbReference type="SAM" id="MobiDB-lite"/>
    </source>
</evidence>
<protein>
    <recommendedName>
        <fullName evidence="7">MICOS complex subunit MIC60</fullName>
    </recommendedName>
    <alternativeName>
        <fullName evidence="7">Mitofilin</fullName>
    </alternativeName>
</protein>
<sequence>MSSFLRRNIRKTCAILGIAIAGGGVYVGGRYYQTGSLPELPEWVKQYADRPLTISKTNIDVDQLKRRQLSEHHQIMEKQRDVEAVEEQRKLDRSLPTKGLKPEKSRMRDSSTETASKMNMSKLEQFKDVPAQDDLFKPPKTEHKNMEVTTADKEFESRLLIALDDANRRAKTTTNEKYKTVQALQHHTNMLKKAVDSGVRKEEGGDTCWAEVKTAKDEVERCTKLDEEQERAARASIKELEQIIVDGKLRGLDTPLLLNARETSTKLSSRLDELNLLLGRHQAQMRIFTNYRDLVEQGRKQWADELKSVFPDIDLRAKQGKLTHEELDAFIVHANIRIDQLKRQLAERQAMEEQRLVDAVEEQRKLDESVSKMALELEMRRIRNNTETEFDSMILEERKMWEREMDMQLRRAAIAHAEHLERVIKTQKQLHDVENQQLNEEAVKIERNKFAKQIGGAVTKLSAIEESLNNRAAMDLENRKAKIYWTICQSLMDALVNGDSTKAAGKGSKTLYKTSLKEVALIKKLTKNDSFAQHICNHFPPAAIDQGVPTEQGLKQRFDRVYKLARWTAQIGEEGGGLLKYIASWLQSLVTFELPTPPLFAEDRINVERYEPYELLSQIRHFVEQRDLANAVRLANLMRGEPARVLRDWLNDAKYHLEVRFLIELLFAHSQAAGIMTTY</sequence>
<evidence type="ECO:0000256" key="6">
    <source>
        <dbReference type="ARBA" id="ARBA00023136"/>
    </source>
</evidence>
<evidence type="ECO:0000256" key="2">
    <source>
        <dbReference type="ARBA" id="ARBA00022692"/>
    </source>
</evidence>
<comment type="similarity">
    <text evidence="1 7">Belongs to the MICOS complex subunit Mic60 family.</text>
</comment>
<comment type="subunit">
    <text evidence="7">Component of the mitochondrial contact site and cristae organizing system (MICOS) complex.</text>
</comment>
<feature type="compositionally biased region" description="Basic and acidic residues" evidence="8">
    <location>
        <begin position="80"/>
        <end position="111"/>
    </location>
</feature>
<evidence type="ECO:0000256" key="1">
    <source>
        <dbReference type="ARBA" id="ARBA00010877"/>
    </source>
</evidence>
<evidence type="ECO:0000313" key="10">
    <source>
        <dbReference type="WBParaSite" id="GPLIN_001275100"/>
    </source>
</evidence>
<keyword evidence="5 7" id="KW-0496">Mitochondrion</keyword>
<keyword evidence="2 7" id="KW-0812">Transmembrane</keyword>
<dbReference type="Pfam" id="PF09731">
    <property type="entry name" value="Mitofilin"/>
    <property type="match status" value="1"/>
</dbReference>
<proteinExistence type="inferred from homology"/>
<keyword evidence="3 7" id="KW-0999">Mitochondrion inner membrane</keyword>
<dbReference type="PANTHER" id="PTHR15415:SF7">
    <property type="entry name" value="MICOS COMPLEX SUBUNIT MIC60"/>
    <property type="match status" value="1"/>
</dbReference>
<dbReference type="Proteomes" id="UP000050741">
    <property type="component" value="Unassembled WGS sequence"/>
</dbReference>
<feature type="transmembrane region" description="Helical" evidence="7">
    <location>
        <begin position="12"/>
        <end position="32"/>
    </location>
</feature>
<keyword evidence="6 7" id="KW-0472">Membrane</keyword>
<feature type="region of interest" description="Disordered" evidence="8">
    <location>
        <begin position="80"/>
        <end position="115"/>
    </location>
</feature>
<dbReference type="GO" id="GO:0061617">
    <property type="term" value="C:MICOS complex"/>
    <property type="evidence" value="ECO:0007669"/>
    <property type="project" value="TreeGrafter"/>
</dbReference>
<name>A0A183CIP5_GLOPA</name>
<comment type="function">
    <text evidence="7">Component of the MICOS complex, a large protein complex of the mitochondrial inner membrane that plays crucial roles in the maintenance of crista junctions, inner membrane architecture, and formation of contact sites to the outer membrane.</text>
</comment>
<evidence type="ECO:0000256" key="4">
    <source>
        <dbReference type="ARBA" id="ARBA00022989"/>
    </source>
</evidence>
<accession>A0A183CIP5</accession>
<keyword evidence="4 7" id="KW-1133">Transmembrane helix</keyword>
<keyword evidence="9" id="KW-1185">Reference proteome</keyword>
<evidence type="ECO:0000256" key="3">
    <source>
        <dbReference type="ARBA" id="ARBA00022792"/>
    </source>
</evidence>
<evidence type="ECO:0000256" key="7">
    <source>
        <dbReference type="RuleBase" id="RU363000"/>
    </source>
</evidence>
<evidence type="ECO:0000256" key="5">
    <source>
        <dbReference type="ARBA" id="ARBA00023128"/>
    </source>
</evidence>
<evidence type="ECO:0000313" key="9">
    <source>
        <dbReference type="Proteomes" id="UP000050741"/>
    </source>
</evidence>
<dbReference type="WBParaSite" id="GPLIN_001275100">
    <property type="protein sequence ID" value="GPLIN_001275100"/>
    <property type="gene ID" value="GPLIN_001275100"/>
</dbReference>
<reference evidence="10" key="2">
    <citation type="submission" date="2016-06" db="UniProtKB">
        <authorList>
            <consortium name="WormBaseParasite"/>
        </authorList>
    </citation>
    <scope>IDENTIFICATION</scope>
</reference>
<dbReference type="PANTHER" id="PTHR15415">
    <property type="entry name" value="MITOFILIN"/>
    <property type="match status" value="1"/>
</dbReference>
<dbReference type="InterPro" id="IPR019133">
    <property type="entry name" value="MIC60"/>
</dbReference>
<comment type="subcellular location">
    <subcellularLocation>
        <location evidence="7">Mitochondrion inner membrane</location>
        <topology evidence="7">Single-pass membrane protein</topology>
    </subcellularLocation>
</comment>
<organism evidence="9 10">
    <name type="scientific">Globodera pallida</name>
    <name type="common">Potato cyst nematode worm</name>
    <name type="synonym">Heterodera pallida</name>
    <dbReference type="NCBI Taxonomy" id="36090"/>
    <lineage>
        <taxon>Eukaryota</taxon>
        <taxon>Metazoa</taxon>
        <taxon>Ecdysozoa</taxon>
        <taxon>Nematoda</taxon>
        <taxon>Chromadorea</taxon>
        <taxon>Rhabditida</taxon>
        <taxon>Tylenchina</taxon>
        <taxon>Tylenchomorpha</taxon>
        <taxon>Tylenchoidea</taxon>
        <taxon>Heteroderidae</taxon>
        <taxon>Heteroderinae</taxon>
        <taxon>Globodera</taxon>
    </lineage>
</organism>